<reference evidence="2" key="1">
    <citation type="submission" date="2023-01" db="EMBL/GenBank/DDBJ databases">
        <title>Colletotrichum chrysophilum M932 genome sequence.</title>
        <authorList>
            <person name="Baroncelli R."/>
        </authorList>
    </citation>
    <scope>NUCLEOTIDE SEQUENCE</scope>
    <source>
        <strain evidence="2">M932</strain>
    </source>
</reference>
<feature type="chain" id="PRO_5042253977" description="Secreted protein" evidence="1">
    <location>
        <begin position="24"/>
        <end position="156"/>
    </location>
</feature>
<gene>
    <name evidence="2" type="ORF">CCHR01_16761</name>
</gene>
<organism evidence="2 3">
    <name type="scientific">Colletotrichum chrysophilum</name>
    <dbReference type="NCBI Taxonomy" id="1836956"/>
    <lineage>
        <taxon>Eukaryota</taxon>
        <taxon>Fungi</taxon>
        <taxon>Dikarya</taxon>
        <taxon>Ascomycota</taxon>
        <taxon>Pezizomycotina</taxon>
        <taxon>Sordariomycetes</taxon>
        <taxon>Hypocreomycetidae</taxon>
        <taxon>Glomerellales</taxon>
        <taxon>Glomerellaceae</taxon>
        <taxon>Colletotrichum</taxon>
        <taxon>Colletotrichum gloeosporioides species complex</taxon>
    </lineage>
</organism>
<comment type="caution">
    <text evidence="2">The sequence shown here is derived from an EMBL/GenBank/DDBJ whole genome shotgun (WGS) entry which is preliminary data.</text>
</comment>
<dbReference type="EMBL" id="JAQOWY010000546">
    <property type="protein sequence ID" value="KAK1840606.1"/>
    <property type="molecule type" value="Genomic_DNA"/>
</dbReference>
<evidence type="ECO:0000313" key="2">
    <source>
        <dbReference type="EMBL" id="KAK1840606.1"/>
    </source>
</evidence>
<keyword evidence="1" id="KW-0732">Signal</keyword>
<proteinExistence type="predicted"/>
<feature type="signal peptide" evidence="1">
    <location>
        <begin position="1"/>
        <end position="23"/>
    </location>
</feature>
<keyword evidence="3" id="KW-1185">Reference proteome</keyword>
<name>A0AAD9A369_9PEZI</name>
<sequence>MWFCSFMLYGCLLLLPIFCPVKSRTTPVLGCCSNSGRRHVMHGKPCAVRLKCQANCIARIVSGVWEVIPSAVKVTDAHSAVVVVRATGQPDLEIMNVVGIIKIRELVSTSLHLCLCAGDGSVSRLPSVFNIMHSSHALFRHLIHPRPSHPSAHVML</sequence>
<evidence type="ECO:0000313" key="3">
    <source>
        <dbReference type="Proteomes" id="UP001243330"/>
    </source>
</evidence>
<evidence type="ECO:0008006" key="4">
    <source>
        <dbReference type="Google" id="ProtNLM"/>
    </source>
</evidence>
<dbReference type="AlphaFoldDB" id="A0AAD9A369"/>
<evidence type="ECO:0000256" key="1">
    <source>
        <dbReference type="SAM" id="SignalP"/>
    </source>
</evidence>
<protein>
    <recommendedName>
        <fullName evidence="4">Secreted protein</fullName>
    </recommendedName>
</protein>
<accession>A0AAD9A369</accession>
<dbReference type="Proteomes" id="UP001243330">
    <property type="component" value="Unassembled WGS sequence"/>
</dbReference>